<gene>
    <name evidence="2" type="ORF">SDC9_200881</name>
</gene>
<comment type="caution">
    <text evidence="2">The sequence shown here is derived from an EMBL/GenBank/DDBJ whole genome shotgun (WGS) entry which is preliminary data.</text>
</comment>
<dbReference type="AlphaFoldDB" id="A0A645IPQ1"/>
<organism evidence="2">
    <name type="scientific">bioreactor metagenome</name>
    <dbReference type="NCBI Taxonomy" id="1076179"/>
    <lineage>
        <taxon>unclassified sequences</taxon>
        <taxon>metagenomes</taxon>
        <taxon>ecological metagenomes</taxon>
    </lineage>
</organism>
<keyword evidence="1" id="KW-0472">Membrane</keyword>
<evidence type="ECO:0000313" key="2">
    <source>
        <dbReference type="EMBL" id="MPN53217.1"/>
    </source>
</evidence>
<proteinExistence type="predicted"/>
<protein>
    <submittedName>
        <fullName evidence="2">Uncharacterized protein</fullName>
    </submittedName>
</protein>
<keyword evidence="1" id="KW-0812">Transmembrane</keyword>
<reference evidence="2" key="1">
    <citation type="submission" date="2019-08" db="EMBL/GenBank/DDBJ databases">
        <authorList>
            <person name="Kucharzyk K."/>
            <person name="Murdoch R.W."/>
            <person name="Higgins S."/>
            <person name="Loffler F."/>
        </authorList>
    </citation>
    <scope>NUCLEOTIDE SEQUENCE</scope>
</reference>
<dbReference type="EMBL" id="VSSQ01120106">
    <property type="protein sequence ID" value="MPN53217.1"/>
    <property type="molecule type" value="Genomic_DNA"/>
</dbReference>
<keyword evidence="1" id="KW-1133">Transmembrane helix</keyword>
<feature type="transmembrane region" description="Helical" evidence="1">
    <location>
        <begin position="140"/>
        <end position="163"/>
    </location>
</feature>
<accession>A0A645IPQ1</accession>
<sequence>MRVVYRHIIVKHFGRRRGFYILCADAVFDNHGDSGQPARLFSGRAFLIHSLRLLHRGFGRDRNQRVNPGFGLLDPFQTAFGQFRRRDFFFIKQVQSLRDGKFVQLHVFSLLHDLRHDEIPVFLLGRVAQELFPAHPLRRFVFAVYVLLFQYIGGGLYVFGIQFV</sequence>
<evidence type="ECO:0000256" key="1">
    <source>
        <dbReference type="SAM" id="Phobius"/>
    </source>
</evidence>
<name>A0A645IPQ1_9ZZZZ</name>